<dbReference type="AlphaFoldDB" id="A0A142JR93"/>
<protein>
    <submittedName>
        <fullName evidence="2">Uncharacterized protein</fullName>
    </submittedName>
</protein>
<dbReference type="KEGG" id="cnan:A2G96_22445"/>
<feature type="transmembrane region" description="Helical" evidence="1">
    <location>
        <begin position="144"/>
        <end position="162"/>
    </location>
</feature>
<gene>
    <name evidence="2" type="ORF">A2G96_22445</name>
</gene>
<dbReference type="EMBL" id="CP014845">
    <property type="protein sequence ID" value="AMR80605.1"/>
    <property type="molecule type" value="Genomic_DNA"/>
</dbReference>
<evidence type="ECO:0000313" key="2">
    <source>
        <dbReference type="EMBL" id="AMR80605.1"/>
    </source>
</evidence>
<keyword evidence="3" id="KW-1185">Reference proteome</keyword>
<keyword evidence="1" id="KW-0812">Transmembrane</keyword>
<proteinExistence type="predicted"/>
<evidence type="ECO:0000313" key="3">
    <source>
        <dbReference type="Proteomes" id="UP000075238"/>
    </source>
</evidence>
<name>A0A142JR93_9BURK</name>
<keyword evidence="1" id="KW-0472">Membrane</keyword>
<dbReference type="Proteomes" id="UP000075238">
    <property type="component" value="Chromosome 2"/>
</dbReference>
<feature type="transmembrane region" description="Helical" evidence="1">
    <location>
        <begin position="174"/>
        <end position="193"/>
    </location>
</feature>
<sequence>MNLAYRNAERPDSGPGILADTFSLVRDDVLYRLQRRIGLIPAEGLGVARRALFYSMLAWLPLVVWAVAHGRVTGWDGESLFGHYAIHVRCLIGIPLLILAEAIAQGVIPLCLRQFARSGLVDEALAPRFREIVDGAARLRDRTYPWVIIGGLVLGWTIAVSVAPNRDEIGWGDLGGATGFATWWFLLVTVARASAVAGPRERSAAAHAGGARAEHGCAAAARSRAIAQRPQCCAALAADRVVRAAQAGYRPVRSAEASP</sequence>
<organism evidence="2 3">
    <name type="scientific">Cupriavidus nantongensis</name>
    <dbReference type="NCBI Taxonomy" id="1796606"/>
    <lineage>
        <taxon>Bacteria</taxon>
        <taxon>Pseudomonadati</taxon>
        <taxon>Pseudomonadota</taxon>
        <taxon>Betaproteobacteria</taxon>
        <taxon>Burkholderiales</taxon>
        <taxon>Burkholderiaceae</taxon>
        <taxon>Cupriavidus</taxon>
    </lineage>
</organism>
<feature type="transmembrane region" description="Helical" evidence="1">
    <location>
        <begin position="84"/>
        <end position="108"/>
    </location>
</feature>
<keyword evidence="1" id="KW-1133">Transmembrane helix</keyword>
<evidence type="ECO:0000256" key="1">
    <source>
        <dbReference type="SAM" id="Phobius"/>
    </source>
</evidence>
<accession>A0A142JR93</accession>
<dbReference type="STRING" id="1796606.A2G96_22445"/>
<feature type="transmembrane region" description="Helical" evidence="1">
    <location>
        <begin position="51"/>
        <end position="72"/>
    </location>
</feature>
<reference evidence="2 3" key="1">
    <citation type="submission" date="2016-03" db="EMBL/GenBank/DDBJ databases">
        <title>Complete genome sequence of a novel chlorpyrifos degrading bacterium, Cupriavidus nantongensis sp. X1.</title>
        <authorList>
            <person name="Fang L."/>
        </authorList>
    </citation>
    <scope>NUCLEOTIDE SEQUENCE [LARGE SCALE GENOMIC DNA]</scope>
    <source>
        <strain evidence="2 3">X1</strain>
    </source>
</reference>